<evidence type="ECO:0000256" key="2">
    <source>
        <dbReference type="ARBA" id="ARBA00022475"/>
    </source>
</evidence>
<keyword evidence="3" id="KW-0762">Sugar transport</keyword>
<dbReference type="CDD" id="cd03215">
    <property type="entry name" value="ABC_Carb_Monos_II"/>
    <property type="match status" value="1"/>
</dbReference>
<feature type="domain" description="ABC transporter" evidence="9">
    <location>
        <begin position="253"/>
        <end position="491"/>
    </location>
</feature>
<evidence type="ECO:0000256" key="5">
    <source>
        <dbReference type="ARBA" id="ARBA00022741"/>
    </source>
</evidence>
<dbReference type="GO" id="GO:0005524">
    <property type="term" value="F:ATP binding"/>
    <property type="evidence" value="ECO:0007669"/>
    <property type="project" value="UniProtKB-KW"/>
</dbReference>
<evidence type="ECO:0000313" key="10">
    <source>
        <dbReference type="EMBL" id="WBW50707.1"/>
    </source>
</evidence>
<dbReference type="SMART" id="SM00382">
    <property type="entry name" value="AAA"/>
    <property type="match status" value="2"/>
</dbReference>
<keyword evidence="8" id="KW-0472">Membrane</keyword>
<dbReference type="PANTHER" id="PTHR43790">
    <property type="entry name" value="CARBOHYDRATE TRANSPORT ATP-BINDING PROTEIN MG119-RELATED"/>
    <property type="match status" value="1"/>
</dbReference>
<dbReference type="InterPro" id="IPR050107">
    <property type="entry name" value="ABC_carbohydrate_import_ATPase"/>
</dbReference>
<keyword evidence="7" id="KW-1278">Translocase</keyword>
<keyword evidence="5" id="KW-0547">Nucleotide-binding</keyword>
<dbReference type="InterPro" id="IPR003439">
    <property type="entry name" value="ABC_transporter-like_ATP-bd"/>
</dbReference>
<dbReference type="PROSITE" id="PS50893">
    <property type="entry name" value="ABC_TRANSPORTER_2"/>
    <property type="match status" value="2"/>
</dbReference>
<reference evidence="10 11" key="1">
    <citation type="submission" date="2023-01" db="EMBL/GenBank/DDBJ databases">
        <authorList>
            <person name="Lee S.H."/>
            <person name="Jung H.S."/>
            <person name="Yun J.U."/>
        </authorList>
    </citation>
    <scope>NUCLEOTIDE SEQUENCE [LARGE SCALE GENOMIC DNA]</scope>
    <source>
        <strain evidence="10 11">CBA3646</strain>
    </source>
</reference>
<evidence type="ECO:0000313" key="11">
    <source>
        <dbReference type="Proteomes" id="UP001210339"/>
    </source>
</evidence>
<dbReference type="PANTHER" id="PTHR43790:SF3">
    <property type="entry name" value="D-ALLOSE IMPORT ATP-BINDING PROTEIN ALSA-RELATED"/>
    <property type="match status" value="1"/>
</dbReference>
<keyword evidence="2" id="KW-1003">Cell membrane</keyword>
<dbReference type="InterPro" id="IPR017871">
    <property type="entry name" value="ABC_transporter-like_CS"/>
</dbReference>
<name>A0ABY7QV87_9FIRM</name>
<evidence type="ECO:0000256" key="3">
    <source>
        <dbReference type="ARBA" id="ARBA00022597"/>
    </source>
</evidence>
<evidence type="ECO:0000256" key="7">
    <source>
        <dbReference type="ARBA" id="ARBA00022967"/>
    </source>
</evidence>
<evidence type="ECO:0000256" key="8">
    <source>
        <dbReference type="ARBA" id="ARBA00023136"/>
    </source>
</evidence>
<protein>
    <submittedName>
        <fullName evidence="10">Sugar ABC transporter ATP-binding protein</fullName>
    </submittedName>
</protein>
<dbReference type="CDD" id="cd03216">
    <property type="entry name" value="ABC_Carb_Monos_I"/>
    <property type="match status" value="1"/>
</dbReference>
<dbReference type="SUPFAM" id="SSF52540">
    <property type="entry name" value="P-loop containing nucleoside triphosphate hydrolases"/>
    <property type="match status" value="2"/>
</dbReference>
<keyword evidence="4" id="KW-0677">Repeat</keyword>
<dbReference type="Pfam" id="PF00005">
    <property type="entry name" value="ABC_tran"/>
    <property type="match status" value="2"/>
</dbReference>
<proteinExistence type="predicted"/>
<evidence type="ECO:0000259" key="9">
    <source>
        <dbReference type="PROSITE" id="PS50893"/>
    </source>
</evidence>
<dbReference type="InterPro" id="IPR027417">
    <property type="entry name" value="P-loop_NTPase"/>
</dbReference>
<evidence type="ECO:0000256" key="1">
    <source>
        <dbReference type="ARBA" id="ARBA00022448"/>
    </source>
</evidence>
<dbReference type="Gene3D" id="3.40.50.300">
    <property type="entry name" value="P-loop containing nucleotide triphosphate hydrolases"/>
    <property type="match status" value="2"/>
</dbReference>
<evidence type="ECO:0000256" key="6">
    <source>
        <dbReference type="ARBA" id="ARBA00022840"/>
    </source>
</evidence>
<accession>A0ABY7QV87</accession>
<dbReference type="RefSeq" id="WP_271192232.1">
    <property type="nucleotide sequence ID" value="NZ_CP115667.1"/>
</dbReference>
<evidence type="ECO:0000256" key="4">
    <source>
        <dbReference type="ARBA" id="ARBA00022737"/>
    </source>
</evidence>
<sequence>MTDTTILKCENIVKTFPGVKALDGVNLTIYENEAMALMGENGAGKSTLIKILSGVHQADSGKIYLDGQEVHIANVTDAALLNIAVIHQELNLIPSLSVSENIFLGRELQNGVFLNKTEMQKQSRAILERLGLSIDPKQAVGKLSIANQQMVEIARALLEDARIIIMDEPTDALTDKEVQVLFSVIRQLKAQGKSIVYISHRLEEIFEVCERATILRDGTFIAEEKVSDLDQNKIIKLMVGREITEQFPYHPGNPAKSILQVEGLTNDFVSDISFELKSGEVLGVAGLVGSGRTELAKTIYGFYTIHSGTLNLGGKKLDLKSTADGIKHGITYVSEDRKKDGLILPMNVTENITISALKQVSGKFGISKDKERKVSNDFVERMRIKTPSLNQKLKNLSGGNQQKVSIARGLMNETRVLILDEPTRGVDVGAKKEIYDIVNDLKAQGVGVLLISSDMPELLGMSDRILVMHEGRLKGELTHNEATQERIMSLILA</sequence>
<keyword evidence="11" id="KW-1185">Reference proteome</keyword>
<gene>
    <name evidence="10" type="ORF">O6R05_03920</name>
</gene>
<dbReference type="Proteomes" id="UP001210339">
    <property type="component" value="Chromosome"/>
</dbReference>
<feature type="domain" description="ABC transporter" evidence="9">
    <location>
        <begin position="7"/>
        <end position="242"/>
    </location>
</feature>
<organism evidence="10 11">
    <name type="scientific">Peptoniphilus equinus</name>
    <dbReference type="NCBI Taxonomy" id="3016343"/>
    <lineage>
        <taxon>Bacteria</taxon>
        <taxon>Bacillati</taxon>
        <taxon>Bacillota</taxon>
        <taxon>Tissierellia</taxon>
        <taxon>Tissierellales</taxon>
        <taxon>Peptoniphilaceae</taxon>
        <taxon>Peptoniphilus</taxon>
    </lineage>
</organism>
<dbReference type="PROSITE" id="PS00211">
    <property type="entry name" value="ABC_TRANSPORTER_1"/>
    <property type="match status" value="1"/>
</dbReference>
<keyword evidence="6 10" id="KW-0067">ATP-binding</keyword>
<dbReference type="InterPro" id="IPR003593">
    <property type="entry name" value="AAA+_ATPase"/>
</dbReference>
<keyword evidence="1" id="KW-0813">Transport</keyword>
<dbReference type="EMBL" id="CP115667">
    <property type="protein sequence ID" value="WBW50707.1"/>
    <property type="molecule type" value="Genomic_DNA"/>
</dbReference>